<dbReference type="HOGENOM" id="CLU_2674381_0_0_1"/>
<reference evidence="3" key="1">
    <citation type="journal article" date="2013" name="Science">
        <title>The Amborella genome and the evolution of flowering plants.</title>
        <authorList>
            <consortium name="Amborella Genome Project"/>
        </authorList>
    </citation>
    <scope>NUCLEOTIDE SEQUENCE [LARGE SCALE GENOMIC DNA]</scope>
</reference>
<evidence type="ECO:0000313" key="2">
    <source>
        <dbReference type="EMBL" id="ERN15330.1"/>
    </source>
</evidence>
<protein>
    <recommendedName>
        <fullName evidence="1">NPR1/NIM1-like C-terminal domain-containing protein</fullName>
    </recommendedName>
</protein>
<dbReference type="Pfam" id="PF12313">
    <property type="entry name" value="NPR1_like_C"/>
    <property type="match status" value="1"/>
</dbReference>
<organism evidence="2 3">
    <name type="scientific">Amborella trichopoda</name>
    <dbReference type="NCBI Taxonomy" id="13333"/>
    <lineage>
        <taxon>Eukaryota</taxon>
        <taxon>Viridiplantae</taxon>
        <taxon>Streptophyta</taxon>
        <taxon>Embryophyta</taxon>
        <taxon>Tracheophyta</taxon>
        <taxon>Spermatophyta</taxon>
        <taxon>Magnoliopsida</taxon>
        <taxon>Amborellales</taxon>
        <taxon>Amborellaceae</taxon>
        <taxon>Amborella</taxon>
    </lineage>
</organism>
<evidence type="ECO:0000259" key="1">
    <source>
        <dbReference type="Pfam" id="PF12313"/>
    </source>
</evidence>
<name>U5CZB8_AMBTC</name>
<proteinExistence type="predicted"/>
<dbReference type="EMBL" id="KI392503">
    <property type="protein sequence ID" value="ERN15330.1"/>
    <property type="molecule type" value="Genomic_DNA"/>
</dbReference>
<evidence type="ECO:0000313" key="3">
    <source>
        <dbReference type="Proteomes" id="UP000017836"/>
    </source>
</evidence>
<feature type="domain" description="NPR1/NIM1-like C-terminal" evidence="1">
    <location>
        <begin position="6"/>
        <end position="54"/>
    </location>
</feature>
<dbReference type="OMA" id="DMENSRS"/>
<dbReference type="Gramene" id="ERN15330">
    <property type="protein sequence ID" value="ERN15330"/>
    <property type="gene ID" value="AMTR_s00036p00113870"/>
</dbReference>
<dbReference type="Proteomes" id="UP000017836">
    <property type="component" value="Unassembled WGS sequence"/>
</dbReference>
<accession>U5CZB8</accession>
<sequence length="75" mass="8645">MNDTYVWELAFLQKGTSEEQTKKRKRYVEVQEMIQRAFNKDQEENRSAMSSCSLSAWLPPSMKPCACASTLASYD</sequence>
<gene>
    <name evidence="2" type="ORF">AMTR_s00036p00113870</name>
</gene>
<dbReference type="AlphaFoldDB" id="U5CZB8"/>
<dbReference type="InterPro" id="IPR021094">
    <property type="entry name" value="NPR1/NIM1-like_C"/>
</dbReference>
<keyword evidence="3" id="KW-1185">Reference proteome</keyword>